<dbReference type="AlphaFoldDB" id="B0PEF9"/>
<name>B0PEF9_9FIRM</name>
<protein>
    <submittedName>
        <fullName evidence="1">Uncharacterized protein</fullName>
    </submittedName>
</protein>
<evidence type="ECO:0000313" key="2">
    <source>
        <dbReference type="Proteomes" id="UP000003803"/>
    </source>
</evidence>
<proteinExistence type="predicted"/>
<reference evidence="1" key="1">
    <citation type="submission" date="2007-11" db="EMBL/GenBank/DDBJ databases">
        <authorList>
            <person name="Fulton L."/>
            <person name="Clifton S."/>
            <person name="Fulton B."/>
            <person name="Xu J."/>
            <person name="Minx P."/>
            <person name="Pepin K.H."/>
            <person name="Johnson M."/>
            <person name="Thiruvilangam P."/>
            <person name="Bhonagiri V."/>
            <person name="Nash W.E."/>
            <person name="Mardis E.R."/>
            <person name="Wilson R.K."/>
        </authorList>
    </citation>
    <scope>NUCLEOTIDE SEQUENCE [LARGE SCALE GENOMIC DNA]</scope>
    <source>
        <strain evidence="1">DSM 17241</strain>
    </source>
</reference>
<dbReference type="EMBL" id="ABGD02000024">
    <property type="protein sequence ID" value="EDS10348.1"/>
    <property type="molecule type" value="Genomic_DNA"/>
</dbReference>
<reference evidence="1" key="2">
    <citation type="submission" date="2013-09" db="EMBL/GenBank/DDBJ databases">
        <title>Draft genome sequence of Anaerotruncus colihominis(DSM 17241).</title>
        <authorList>
            <person name="Sudarsanam P."/>
            <person name="Ley R."/>
            <person name="Guruge J."/>
            <person name="Turnbaugh P.J."/>
            <person name="Mahowald M."/>
            <person name="Liep D."/>
            <person name="Gordon J."/>
        </authorList>
    </citation>
    <scope>NUCLEOTIDE SEQUENCE</scope>
    <source>
        <strain evidence="1">DSM 17241</strain>
    </source>
</reference>
<organism evidence="1 2">
    <name type="scientific">Anaerotruncus colihominis DSM 17241</name>
    <dbReference type="NCBI Taxonomy" id="445972"/>
    <lineage>
        <taxon>Bacteria</taxon>
        <taxon>Bacillati</taxon>
        <taxon>Bacillota</taxon>
        <taxon>Clostridia</taxon>
        <taxon>Eubacteriales</taxon>
        <taxon>Oscillospiraceae</taxon>
        <taxon>Anaerotruncus</taxon>
    </lineage>
</organism>
<dbReference type="HOGENOM" id="CLU_3113902_0_0_9"/>
<gene>
    <name evidence="1" type="ORF">ANACOL_02950</name>
</gene>
<evidence type="ECO:0000313" key="1">
    <source>
        <dbReference type="EMBL" id="EDS10348.1"/>
    </source>
</evidence>
<accession>B0PEF9</accession>
<sequence length="50" mass="5347">MNNPFRGRLSQLDEPGLGPKGFCGLQPVFAAAVPASFRLSLNTGQGRNRC</sequence>
<comment type="caution">
    <text evidence="1">The sequence shown here is derived from an EMBL/GenBank/DDBJ whole genome shotgun (WGS) entry which is preliminary data.</text>
</comment>
<keyword evidence="2" id="KW-1185">Reference proteome</keyword>
<dbReference type="Proteomes" id="UP000003803">
    <property type="component" value="Unassembled WGS sequence"/>
</dbReference>